<evidence type="ECO:0000256" key="4">
    <source>
        <dbReference type="ARBA" id="ARBA00023224"/>
    </source>
</evidence>
<dbReference type="InterPro" id="IPR004090">
    <property type="entry name" value="Chemotax_Me-accpt_rcpt"/>
</dbReference>
<comment type="subcellular location">
    <subcellularLocation>
        <location evidence="1">Cell membrane</location>
    </subcellularLocation>
</comment>
<evidence type="ECO:0000259" key="8">
    <source>
        <dbReference type="PROSITE" id="PS50111"/>
    </source>
</evidence>
<feature type="domain" description="HAMP" evidence="9">
    <location>
        <begin position="201"/>
        <end position="254"/>
    </location>
</feature>
<organism evidence="10 11">
    <name type="scientific">Brevibacillus aydinogluensis</name>
    <dbReference type="NCBI Taxonomy" id="927786"/>
    <lineage>
        <taxon>Bacteria</taxon>
        <taxon>Bacillati</taxon>
        <taxon>Bacillota</taxon>
        <taxon>Bacilli</taxon>
        <taxon>Bacillales</taxon>
        <taxon>Paenibacillaceae</taxon>
        <taxon>Brevibacillus</taxon>
    </lineage>
</organism>
<keyword evidence="4 6" id="KW-0807">Transducer</keyword>
<keyword evidence="7" id="KW-1133">Transmembrane helix</keyword>
<evidence type="ECO:0000256" key="6">
    <source>
        <dbReference type="PROSITE-ProRule" id="PRU00284"/>
    </source>
</evidence>
<evidence type="ECO:0000256" key="5">
    <source>
        <dbReference type="ARBA" id="ARBA00029447"/>
    </source>
</evidence>
<dbReference type="Pfam" id="PF00672">
    <property type="entry name" value="HAMP"/>
    <property type="match status" value="1"/>
</dbReference>
<dbReference type="CDD" id="cd11386">
    <property type="entry name" value="MCP_signal"/>
    <property type="match status" value="1"/>
</dbReference>
<dbReference type="CDD" id="cd06225">
    <property type="entry name" value="HAMP"/>
    <property type="match status" value="1"/>
</dbReference>
<feature type="transmembrane region" description="Helical" evidence="7">
    <location>
        <begin position="12"/>
        <end position="31"/>
    </location>
</feature>
<dbReference type="Gene3D" id="1.10.287.950">
    <property type="entry name" value="Methyl-accepting chemotaxis protein"/>
    <property type="match status" value="1"/>
</dbReference>
<keyword evidence="2" id="KW-1003">Cell membrane</keyword>
<dbReference type="PROSITE" id="PS50111">
    <property type="entry name" value="CHEMOTAXIS_TRANSDUC_2"/>
    <property type="match status" value="1"/>
</dbReference>
<sequence>MRWTIGRKVTAGFLSVVLLLVMVSGLSLYFLNKVDSSFSEVMNRRAVILLNAKNIQVNATQLNNSLRDYLLTHNAASLQRVEDTSKTLSELVSISMELADTQETKVYLSQIEQLNKQFQKSKSLIVSVGNEQALAFATTSLFPISRDMQTIAEQISERQQKLMTQATQENAAMVNSVEITVWVISGIAVILAIGIGYVVSRLISRPVVRLKSSVETIASGDLTADDLSVTNKDEIGELVHSFTVMKNNLRGLIQQVRISAEQVAASAEELTASAEQTSKATEQIASTVQEVASGSEQQAVSVGQSAQIVQEMAQGIQQIAANAQQVSASSIQAAQVAEEGNRAIQTAGEQMGSIHDKVNDLAAVIKELGERSAEIGQIVQVISDIASQTNLLALNAAIEAARAGEHGRGFAVVADEVRKLAEQSAASANQIHDVISLIHGQMEKAVTSMDQVKDEVNEGMDVVTQAGTSFAHIQRSVNDVAVQIQEVSASAQQMSASVEEIVRSITLIREVANETAAGTQNVSAAAEEQLASMEEISSSALALAKMSEDLQQHISRFRV</sequence>
<name>A0AA48RB71_9BACL</name>
<dbReference type="GO" id="GO:0005886">
    <property type="term" value="C:plasma membrane"/>
    <property type="evidence" value="ECO:0007669"/>
    <property type="project" value="UniProtKB-SubCell"/>
</dbReference>
<dbReference type="PRINTS" id="PR00260">
    <property type="entry name" value="CHEMTRNSDUCR"/>
</dbReference>
<dbReference type="InterPro" id="IPR024478">
    <property type="entry name" value="HlyB_4HB_MCP"/>
</dbReference>
<evidence type="ECO:0000256" key="2">
    <source>
        <dbReference type="ARBA" id="ARBA00022475"/>
    </source>
</evidence>
<dbReference type="FunFam" id="1.10.287.950:FF:000001">
    <property type="entry name" value="Methyl-accepting chemotaxis sensory transducer"/>
    <property type="match status" value="1"/>
</dbReference>
<proteinExistence type="inferred from homology"/>
<feature type="domain" description="Methyl-accepting transducer" evidence="8">
    <location>
        <begin position="273"/>
        <end position="509"/>
    </location>
</feature>
<dbReference type="GO" id="GO:0004888">
    <property type="term" value="F:transmembrane signaling receptor activity"/>
    <property type="evidence" value="ECO:0007669"/>
    <property type="project" value="InterPro"/>
</dbReference>
<evidence type="ECO:0000313" key="10">
    <source>
        <dbReference type="EMBL" id="CAJ1001095.1"/>
    </source>
</evidence>
<dbReference type="GO" id="GO:0007165">
    <property type="term" value="P:signal transduction"/>
    <property type="evidence" value="ECO:0007669"/>
    <property type="project" value="UniProtKB-KW"/>
</dbReference>
<dbReference type="Gene3D" id="6.10.340.10">
    <property type="match status" value="1"/>
</dbReference>
<keyword evidence="7" id="KW-0812">Transmembrane</keyword>
<dbReference type="InterPro" id="IPR003660">
    <property type="entry name" value="HAMP_dom"/>
</dbReference>
<dbReference type="RefSeq" id="WP_171564162.1">
    <property type="nucleotide sequence ID" value="NZ_JAUSVZ010000028.1"/>
</dbReference>
<feature type="transmembrane region" description="Helical" evidence="7">
    <location>
        <begin position="179"/>
        <end position="199"/>
    </location>
</feature>
<evidence type="ECO:0000256" key="3">
    <source>
        <dbReference type="ARBA" id="ARBA00023136"/>
    </source>
</evidence>
<dbReference type="PROSITE" id="PS50885">
    <property type="entry name" value="HAMP"/>
    <property type="match status" value="1"/>
</dbReference>
<dbReference type="Pfam" id="PF12729">
    <property type="entry name" value="4HB_MCP_1"/>
    <property type="match status" value="1"/>
</dbReference>
<dbReference type="PANTHER" id="PTHR32089">
    <property type="entry name" value="METHYL-ACCEPTING CHEMOTAXIS PROTEIN MCPB"/>
    <property type="match status" value="1"/>
</dbReference>
<comment type="similarity">
    <text evidence="5">Belongs to the methyl-accepting chemotaxis (MCP) protein family.</text>
</comment>
<keyword evidence="11" id="KW-1185">Reference proteome</keyword>
<dbReference type="Pfam" id="PF00015">
    <property type="entry name" value="MCPsignal"/>
    <property type="match status" value="1"/>
</dbReference>
<dbReference type="SUPFAM" id="SSF58104">
    <property type="entry name" value="Methyl-accepting chemotaxis protein (MCP) signaling domain"/>
    <property type="match status" value="1"/>
</dbReference>
<dbReference type="PANTHER" id="PTHR32089:SF112">
    <property type="entry name" value="LYSOZYME-LIKE PROTEIN-RELATED"/>
    <property type="match status" value="1"/>
</dbReference>
<dbReference type="GO" id="GO:0006935">
    <property type="term" value="P:chemotaxis"/>
    <property type="evidence" value="ECO:0007669"/>
    <property type="project" value="InterPro"/>
</dbReference>
<protein>
    <submittedName>
        <fullName evidence="10">Methyl-accepting chemotaxis protein</fullName>
    </submittedName>
</protein>
<accession>A0AA48RB71</accession>
<evidence type="ECO:0000313" key="11">
    <source>
        <dbReference type="Proteomes" id="UP001189619"/>
    </source>
</evidence>
<dbReference type="KEGG" id="bayd:BSPP4475_01985"/>
<evidence type="ECO:0000256" key="7">
    <source>
        <dbReference type="SAM" id="Phobius"/>
    </source>
</evidence>
<dbReference type="Proteomes" id="UP001189619">
    <property type="component" value="Chromosome"/>
</dbReference>
<evidence type="ECO:0000259" key="9">
    <source>
        <dbReference type="PROSITE" id="PS50885"/>
    </source>
</evidence>
<gene>
    <name evidence="10" type="ORF">BSPP4475_01985</name>
</gene>
<dbReference type="InterPro" id="IPR004089">
    <property type="entry name" value="MCPsignal_dom"/>
</dbReference>
<keyword evidence="3 7" id="KW-0472">Membrane</keyword>
<dbReference type="SMART" id="SM00304">
    <property type="entry name" value="HAMP"/>
    <property type="match status" value="2"/>
</dbReference>
<evidence type="ECO:0000256" key="1">
    <source>
        <dbReference type="ARBA" id="ARBA00004236"/>
    </source>
</evidence>
<reference evidence="10" key="1">
    <citation type="submission" date="2023-07" db="EMBL/GenBank/DDBJ databases">
        <authorList>
            <person name="Ivanov I."/>
            <person name="Teneva D."/>
            <person name="Stoikov I."/>
        </authorList>
    </citation>
    <scope>NUCLEOTIDE SEQUENCE</scope>
    <source>
        <strain evidence="10">4475</strain>
    </source>
</reference>
<dbReference type="EMBL" id="OY569118">
    <property type="protein sequence ID" value="CAJ1001095.1"/>
    <property type="molecule type" value="Genomic_DNA"/>
</dbReference>
<dbReference type="AlphaFoldDB" id="A0AA48RB71"/>
<dbReference type="SMART" id="SM00283">
    <property type="entry name" value="MA"/>
    <property type="match status" value="1"/>
</dbReference>